<sequence length="317" mass="34842">YQHLPNPYPHDAIRDSFLRTNIVNLDLASPPPQRSNPRSHPLTPPDTPGTRKTRTDHELPLSTTIVRKPSLDAFLAAGFVVEDNCPTRYLVVGRVPPETPQMGDLKGIFVRYQNKGIIALSWHDIRDAKKARNLLLTNNFFAMEERLSAAFITPNNLIKATGESPFVDKKEGNLYIVAEQLNESTGHQPVSLHAALALFGELVSFHAKKAVGSTVYIASYYDAREAANAAKALHGRSILGMLVRVVDDPSQEMKQWVSSPPSPTSDTQYPNSDSQTPVPSTVAPTTHPSSHETLYSTSNSTTSTFSDNIEEQNPTST</sequence>
<name>A0ACA9Q0G1_9GLOM</name>
<keyword evidence="2" id="KW-1185">Reference proteome</keyword>
<feature type="non-terminal residue" evidence="1">
    <location>
        <position position="1"/>
    </location>
</feature>
<dbReference type="Proteomes" id="UP000789525">
    <property type="component" value="Unassembled WGS sequence"/>
</dbReference>
<evidence type="ECO:0000313" key="1">
    <source>
        <dbReference type="EMBL" id="CAG8729445.1"/>
    </source>
</evidence>
<accession>A0ACA9Q0G1</accession>
<feature type="non-terminal residue" evidence="1">
    <location>
        <position position="317"/>
    </location>
</feature>
<proteinExistence type="predicted"/>
<protein>
    <submittedName>
        <fullName evidence="1">3516_t:CDS:1</fullName>
    </submittedName>
</protein>
<dbReference type="EMBL" id="CAJVPT010042139">
    <property type="protein sequence ID" value="CAG8729445.1"/>
    <property type="molecule type" value="Genomic_DNA"/>
</dbReference>
<evidence type="ECO:0000313" key="2">
    <source>
        <dbReference type="Proteomes" id="UP000789525"/>
    </source>
</evidence>
<organism evidence="1 2">
    <name type="scientific">Acaulospora colombiana</name>
    <dbReference type="NCBI Taxonomy" id="27376"/>
    <lineage>
        <taxon>Eukaryota</taxon>
        <taxon>Fungi</taxon>
        <taxon>Fungi incertae sedis</taxon>
        <taxon>Mucoromycota</taxon>
        <taxon>Glomeromycotina</taxon>
        <taxon>Glomeromycetes</taxon>
        <taxon>Diversisporales</taxon>
        <taxon>Acaulosporaceae</taxon>
        <taxon>Acaulospora</taxon>
    </lineage>
</organism>
<comment type="caution">
    <text evidence="1">The sequence shown here is derived from an EMBL/GenBank/DDBJ whole genome shotgun (WGS) entry which is preliminary data.</text>
</comment>
<gene>
    <name evidence="1" type="ORF">ACOLOM_LOCUS11548</name>
</gene>
<reference evidence="1" key="1">
    <citation type="submission" date="2021-06" db="EMBL/GenBank/DDBJ databases">
        <authorList>
            <person name="Kallberg Y."/>
            <person name="Tangrot J."/>
            <person name="Rosling A."/>
        </authorList>
    </citation>
    <scope>NUCLEOTIDE SEQUENCE</scope>
    <source>
        <strain evidence="1">CL356</strain>
    </source>
</reference>